<sequence length="173" mass="19998">MHLKKLRKMTNRTIIQIAFTNSKLFDNIFSRTFPLFQLAFACQQIKHNKLLKNGYDAIGFSQGGLFLRWVSQTCGSNPDMINLMTIGSPHRGVSHVPLCGSTCDYIIRYLQISHFAYITDIVTDFITFMAYWHDIKYEALYQSTTLTAYMNYKFLPISDNVKTFSMIQFTADT</sequence>
<evidence type="ECO:0000313" key="9">
    <source>
        <dbReference type="EMBL" id="OAF66252.1"/>
    </source>
</evidence>
<keyword evidence="10" id="KW-1185">Reference proteome</keyword>
<evidence type="ECO:0000256" key="3">
    <source>
        <dbReference type="ARBA" id="ARBA00014212"/>
    </source>
</evidence>
<dbReference type="PANTHER" id="PTHR11247">
    <property type="entry name" value="PALMITOYL-PROTEIN THIOESTERASE/DOLICHYLDIPHOSPHATASE 1"/>
    <property type="match status" value="1"/>
</dbReference>
<dbReference type="InterPro" id="IPR029058">
    <property type="entry name" value="AB_hydrolase_fold"/>
</dbReference>
<dbReference type="InterPro" id="IPR002472">
    <property type="entry name" value="Palm_thioest"/>
</dbReference>
<evidence type="ECO:0000256" key="6">
    <source>
        <dbReference type="ARBA" id="ARBA00023157"/>
    </source>
</evidence>
<dbReference type="GO" id="GO:0005764">
    <property type="term" value="C:lysosome"/>
    <property type="evidence" value="ECO:0007669"/>
    <property type="project" value="TreeGrafter"/>
</dbReference>
<organism evidence="9 10">
    <name type="scientific">Intoshia linei</name>
    <dbReference type="NCBI Taxonomy" id="1819745"/>
    <lineage>
        <taxon>Eukaryota</taxon>
        <taxon>Metazoa</taxon>
        <taxon>Spiralia</taxon>
        <taxon>Lophotrochozoa</taxon>
        <taxon>Mesozoa</taxon>
        <taxon>Orthonectida</taxon>
        <taxon>Rhopaluridae</taxon>
        <taxon>Intoshia</taxon>
    </lineage>
</organism>
<dbReference type="Gene3D" id="3.40.50.1820">
    <property type="entry name" value="alpha/beta hydrolase"/>
    <property type="match status" value="1"/>
</dbReference>
<keyword evidence="6" id="KW-1015">Disulfide bond</keyword>
<dbReference type="Proteomes" id="UP000078046">
    <property type="component" value="Unassembled WGS sequence"/>
</dbReference>
<evidence type="ECO:0000313" key="10">
    <source>
        <dbReference type="Proteomes" id="UP000078046"/>
    </source>
</evidence>
<protein>
    <recommendedName>
        <fullName evidence="3">Palmitoyl-protein thioesterase 1</fullName>
        <ecNumber evidence="2">3.1.2.22</ecNumber>
    </recommendedName>
    <alternativeName>
        <fullName evidence="8">Palmitoyl-protein hydrolase 1</fullName>
    </alternativeName>
</protein>
<dbReference type="AlphaFoldDB" id="A0A177AXM9"/>
<evidence type="ECO:0000256" key="2">
    <source>
        <dbReference type="ARBA" id="ARBA00012423"/>
    </source>
</evidence>
<evidence type="ECO:0000256" key="7">
    <source>
        <dbReference type="ARBA" id="ARBA00023180"/>
    </source>
</evidence>
<keyword evidence="4" id="KW-0732">Signal</keyword>
<dbReference type="PANTHER" id="PTHR11247:SF8">
    <property type="entry name" value="PALMITOYL-PROTEIN THIOESTERASE 1"/>
    <property type="match status" value="1"/>
</dbReference>
<reference evidence="9 10" key="1">
    <citation type="submission" date="2016-04" db="EMBL/GenBank/DDBJ databases">
        <title>The genome of Intoshia linei affirms orthonectids as highly simplified spiralians.</title>
        <authorList>
            <person name="Mikhailov K.V."/>
            <person name="Slusarev G.S."/>
            <person name="Nikitin M.A."/>
            <person name="Logacheva M.D."/>
            <person name="Penin A."/>
            <person name="Aleoshin V."/>
            <person name="Panchin Y.V."/>
        </authorList>
    </citation>
    <scope>NUCLEOTIDE SEQUENCE [LARGE SCALE GENOMIC DNA]</scope>
    <source>
        <strain evidence="9">Intl2013</strain>
        <tissue evidence="9">Whole animal</tissue>
    </source>
</reference>
<dbReference type="OrthoDB" id="10263094at2759"/>
<gene>
    <name evidence="9" type="ORF">A3Q56_06020</name>
</gene>
<dbReference type="EC" id="3.1.2.22" evidence="2"/>
<keyword evidence="5" id="KW-0378">Hydrolase</keyword>
<name>A0A177AXM9_9BILA</name>
<evidence type="ECO:0000256" key="8">
    <source>
        <dbReference type="ARBA" id="ARBA00031934"/>
    </source>
</evidence>
<dbReference type="GO" id="GO:0008474">
    <property type="term" value="F:palmitoyl-(protein) hydrolase activity"/>
    <property type="evidence" value="ECO:0007669"/>
    <property type="project" value="UniProtKB-EC"/>
</dbReference>
<dbReference type="Pfam" id="PF02089">
    <property type="entry name" value="Palm_thioest"/>
    <property type="match status" value="1"/>
</dbReference>
<evidence type="ECO:0000256" key="1">
    <source>
        <dbReference type="ARBA" id="ARBA00010758"/>
    </source>
</evidence>
<accession>A0A177AXM9</accession>
<dbReference type="EMBL" id="LWCA01000989">
    <property type="protein sequence ID" value="OAF66252.1"/>
    <property type="molecule type" value="Genomic_DNA"/>
</dbReference>
<evidence type="ECO:0000256" key="5">
    <source>
        <dbReference type="ARBA" id="ARBA00022801"/>
    </source>
</evidence>
<keyword evidence="7" id="KW-0325">Glycoprotein</keyword>
<evidence type="ECO:0000256" key="4">
    <source>
        <dbReference type="ARBA" id="ARBA00022729"/>
    </source>
</evidence>
<comment type="similarity">
    <text evidence="1">Belongs to the palmitoyl-protein thioesterase family.</text>
</comment>
<comment type="caution">
    <text evidence="9">The sequence shown here is derived from an EMBL/GenBank/DDBJ whole genome shotgun (WGS) entry which is preliminary data.</text>
</comment>
<dbReference type="PRINTS" id="PR00414">
    <property type="entry name" value="PPTHIESTRASE"/>
</dbReference>
<dbReference type="SUPFAM" id="SSF53474">
    <property type="entry name" value="alpha/beta-Hydrolases"/>
    <property type="match status" value="1"/>
</dbReference>
<proteinExistence type="inferred from homology"/>